<comment type="caution">
    <text evidence="1">The sequence shown here is derived from an EMBL/GenBank/DDBJ whole genome shotgun (WGS) entry which is preliminary data.</text>
</comment>
<dbReference type="AlphaFoldDB" id="A0A0F9F324"/>
<protein>
    <submittedName>
        <fullName evidence="1">Uncharacterized protein</fullName>
    </submittedName>
</protein>
<evidence type="ECO:0000313" key="1">
    <source>
        <dbReference type="EMBL" id="KKL51655.1"/>
    </source>
</evidence>
<name>A0A0F9F324_9ZZZZ</name>
<sequence>MANEHEYEDIDYHSDNSERHAAINVKFYGHIDVEPHEAFAQQAWDRTVEQFWEMATEMAHEAGYSCVFSEGRSGGWLVPFRQIGMDPEEVEKRNLRSVYVDTLYRPVPLFWNSPGQGGTLGYPRYPDMDDIGERSRFRAFAKRVEKLMDAVPQMIQDEAQFLVEEAVESFA</sequence>
<accession>A0A0F9F324</accession>
<organism evidence="1">
    <name type="scientific">marine sediment metagenome</name>
    <dbReference type="NCBI Taxonomy" id="412755"/>
    <lineage>
        <taxon>unclassified sequences</taxon>
        <taxon>metagenomes</taxon>
        <taxon>ecological metagenomes</taxon>
    </lineage>
</organism>
<reference evidence="1" key="1">
    <citation type="journal article" date="2015" name="Nature">
        <title>Complex archaea that bridge the gap between prokaryotes and eukaryotes.</title>
        <authorList>
            <person name="Spang A."/>
            <person name="Saw J.H."/>
            <person name="Jorgensen S.L."/>
            <person name="Zaremba-Niedzwiedzka K."/>
            <person name="Martijn J."/>
            <person name="Lind A.E."/>
            <person name="van Eijk R."/>
            <person name="Schleper C."/>
            <person name="Guy L."/>
            <person name="Ettema T.J."/>
        </authorList>
    </citation>
    <scope>NUCLEOTIDE SEQUENCE</scope>
</reference>
<proteinExistence type="predicted"/>
<gene>
    <name evidence="1" type="ORF">LCGC14_2293330</name>
</gene>
<dbReference type="EMBL" id="LAZR01032170">
    <property type="protein sequence ID" value="KKL51655.1"/>
    <property type="molecule type" value="Genomic_DNA"/>
</dbReference>